<dbReference type="Proteomes" id="UP000281813">
    <property type="component" value="Unassembled WGS sequence"/>
</dbReference>
<dbReference type="EMBL" id="RBZO01000020">
    <property type="protein sequence ID" value="RKQ14526.1"/>
    <property type="molecule type" value="Genomic_DNA"/>
</dbReference>
<keyword evidence="3" id="KW-0804">Transcription</keyword>
<dbReference type="GO" id="GO:0003700">
    <property type="term" value="F:DNA-binding transcription factor activity"/>
    <property type="evidence" value="ECO:0007669"/>
    <property type="project" value="InterPro"/>
</dbReference>
<evidence type="ECO:0000313" key="5">
    <source>
        <dbReference type="EMBL" id="RKQ14526.1"/>
    </source>
</evidence>
<dbReference type="InterPro" id="IPR036390">
    <property type="entry name" value="WH_DNA-bd_sf"/>
</dbReference>
<evidence type="ECO:0000256" key="3">
    <source>
        <dbReference type="ARBA" id="ARBA00023163"/>
    </source>
</evidence>
<feature type="domain" description="HTH gntR-type" evidence="4">
    <location>
        <begin position="9"/>
        <end position="77"/>
    </location>
</feature>
<name>A0A494YWD5_9BACI</name>
<dbReference type="Gene3D" id="1.10.10.10">
    <property type="entry name" value="Winged helix-like DNA-binding domain superfamily/Winged helix DNA-binding domain"/>
    <property type="match status" value="1"/>
</dbReference>
<gene>
    <name evidence="5" type="ORF">D8M05_12900</name>
</gene>
<dbReference type="Pfam" id="PF00392">
    <property type="entry name" value="GntR"/>
    <property type="match status" value="1"/>
</dbReference>
<organism evidence="5 6">
    <name type="scientific">Oceanobacillus bengalensis</name>
    <dbReference type="NCBI Taxonomy" id="1435466"/>
    <lineage>
        <taxon>Bacteria</taxon>
        <taxon>Bacillati</taxon>
        <taxon>Bacillota</taxon>
        <taxon>Bacilli</taxon>
        <taxon>Bacillales</taxon>
        <taxon>Bacillaceae</taxon>
        <taxon>Oceanobacillus</taxon>
    </lineage>
</organism>
<sequence>MGLEFDANKPIYLQLIHRISSEIVRGDKREGEKLPSVREYAVEVGVNTNTISRVYRELELLQIVTTKRGQGTFVTEDVNRLTRLREEMKQEQIKQFIMDMQEMGFSINEMLEGIMNNGSEGQ</sequence>
<dbReference type="CDD" id="cd07377">
    <property type="entry name" value="WHTH_GntR"/>
    <property type="match status" value="1"/>
</dbReference>
<dbReference type="PANTHER" id="PTHR38445">
    <property type="entry name" value="HTH-TYPE TRANSCRIPTIONAL REPRESSOR YTRA"/>
    <property type="match status" value="1"/>
</dbReference>
<dbReference type="GO" id="GO:0003677">
    <property type="term" value="F:DNA binding"/>
    <property type="evidence" value="ECO:0007669"/>
    <property type="project" value="UniProtKB-KW"/>
</dbReference>
<keyword evidence="1" id="KW-0805">Transcription regulation</keyword>
<dbReference type="PROSITE" id="PS50949">
    <property type="entry name" value="HTH_GNTR"/>
    <property type="match status" value="1"/>
</dbReference>
<dbReference type="PANTHER" id="PTHR38445:SF6">
    <property type="entry name" value="GNTR-FAMILY TRANSCRIPTIONAL REGULATOR"/>
    <property type="match status" value="1"/>
</dbReference>
<proteinExistence type="predicted"/>
<dbReference type="OrthoDB" id="362473at2"/>
<dbReference type="AlphaFoldDB" id="A0A494YWD5"/>
<evidence type="ECO:0000259" key="4">
    <source>
        <dbReference type="PROSITE" id="PS50949"/>
    </source>
</evidence>
<dbReference type="SUPFAM" id="SSF46785">
    <property type="entry name" value="Winged helix' DNA-binding domain"/>
    <property type="match status" value="1"/>
</dbReference>
<accession>A0A494YWD5</accession>
<dbReference type="SMART" id="SM00345">
    <property type="entry name" value="HTH_GNTR"/>
    <property type="match status" value="1"/>
</dbReference>
<reference evidence="5 6" key="1">
    <citation type="journal article" date="2015" name="Antonie Van Leeuwenhoek">
        <title>Oceanobacillus bengalensis sp. nov., a bacterium isolated from seawater of the Bay of Bengal.</title>
        <authorList>
            <person name="Yongchang O."/>
            <person name="Xiang W."/>
            <person name="Wang G."/>
        </authorList>
    </citation>
    <scope>NUCLEOTIDE SEQUENCE [LARGE SCALE GENOMIC DNA]</scope>
    <source>
        <strain evidence="5 6">MCCC 1K00260</strain>
    </source>
</reference>
<dbReference type="RefSeq" id="WP_121132445.1">
    <property type="nucleotide sequence ID" value="NZ_JBHUFK010000038.1"/>
</dbReference>
<keyword evidence="6" id="KW-1185">Reference proteome</keyword>
<dbReference type="InterPro" id="IPR000524">
    <property type="entry name" value="Tscrpt_reg_HTH_GntR"/>
</dbReference>
<keyword evidence="2" id="KW-0238">DNA-binding</keyword>
<evidence type="ECO:0000256" key="2">
    <source>
        <dbReference type="ARBA" id="ARBA00023125"/>
    </source>
</evidence>
<dbReference type="InterPro" id="IPR036388">
    <property type="entry name" value="WH-like_DNA-bd_sf"/>
</dbReference>
<comment type="caution">
    <text evidence="5">The sequence shown here is derived from an EMBL/GenBank/DDBJ whole genome shotgun (WGS) entry which is preliminary data.</text>
</comment>
<evidence type="ECO:0000256" key="1">
    <source>
        <dbReference type="ARBA" id="ARBA00023015"/>
    </source>
</evidence>
<protein>
    <submittedName>
        <fullName evidence="5">GntR family transcriptional regulator</fullName>
    </submittedName>
</protein>
<evidence type="ECO:0000313" key="6">
    <source>
        <dbReference type="Proteomes" id="UP000281813"/>
    </source>
</evidence>